<dbReference type="AlphaFoldDB" id="A0A974NE53"/>
<feature type="transmembrane region" description="Helical" evidence="3">
    <location>
        <begin position="18"/>
        <end position="44"/>
    </location>
</feature>
<keyword evidence="3" id="KW-0472">Membrane</keyword>
<evidence type="ECO:0000256" key="2">
    <source>
        <dbReference type="ARBA" id="ARBA00029638"/>
    </source>
</evidence>
<dbReference type="InterPro" id="IPR045584">
    <property type="entry name" value="Pilin-like"/>
</dbReference>
<dbReference type="Pfam" id="PF00114">
    <property type="entry name" value="Pilin"/>
    <property type="match status" value="1"/>
</dbReference>
<evidence type="ECO:0000256" key="1">
    <source>
        <dbReference type="ARBA" id="ARBA00005233"/>
    </source>
</evidence>
<proteinExistence type="inferred from homology"/>
<evidence type="ECO:0000313" key="4">
    <source>
        <dbReference type="EMBL" id="QQP84878.1"/>
    </source>
</evidence>
<keyword evidence="5" id="KW-1185">Reference proteome</keyword>
<dbReference type="KEGG" id="eaz:JHT90_10765"/>
<keyword evidence="3" id="KW-0812">Transmembrane</keyword>
<dbReference type="SUPFAM" id="SSF54523">
    <property type="entry name" value="Pili subunits"/>
    <property type="match status" value="1"/>
</dbReference>
<protein>
    <recommendedName>
        <fullName evidence="2">Pilin</fullName>
    </recommendedName>
</protein>
<comment type="similarity">
    <text evidence="1">Belongs to the N-Me-Phe pilin family.</text>
</comment>
<dbReference type="EMBL" id="CP067393">
    <property type="protein sequence ID" value="QQP84878.1"/>
    <property type="molecule type" value="Genomic_DNA"/>
</dbReference>
<dbReference type="Proteomes" id="UP000595278">
    <property type="component" value="Chromosome"/>
</dbReference>
<evidence type="ECO:0000313" key="5">
    <source>
        <dbReference type="Proteomes" id="UP000595278"/>
    </source>
</evidence>
<evidence type="ECO:0000256" key="3">
    <source>
        <dbReference type="SAM" id="Phobius"/>
    </source>
</evidence>
<accession>A0A974NE53</accession>
<dbReference type="GO" id="GO:0009289">
    <property type="term" value="C:pilus"/>
    <property type="evidence" value="ECO:0007669"/>
    <property type="project" value="InterPro"/>
</dbReference>
<organism evidence="4 5">
    <name type="scientific">Entomomonas asaccharolytica</name>
    <dbReference type="NCBI Taxonomy" id="2785331"/>
    <lineage>
        <taxon>Bacteria</taxon>
        <taxon>Pseudomonadati</taxon>
        <taxon>Pseudomonadota</taxon>
        <taxon>Gammaproteobacteria</taxon>
        <taxon>Pseudomonadales</taxon>
        <taxon>Pseudomonadaceae</taxon>
        <taxon>Entomomonas</taxon>
    </lineage>
</organism>
<name>A0A974NE53_9GAMM</name>
<dbReference type="InterPro" id="IPR001082">
    <property type="entry name" value="Pilin"/>
</dbReference>
<dbReference type="RefSeq" id="WP_201090804.1">
    <property type="nucleotide sequence ID" value="NZ_CP067393.1"/>
</dbReference>
<dbReference type="Gene3D" id="3.30.700.10">
    <property type="entry name" value="Glycoprotein, Type 4 Pilin"/>
    <property type="match status" value="1"/>
</dbReference>
<sequence>MEPKENTQTIDIKKQRIVVVKVIVAMTLFLLGIPFLLFLGTTYYTNKGLMMDVYLMGQEYTQQVTDFYNQQNKCPTNQDIITTVTEKDMAQTIDFTSAATENTCIITLTVKTLGISLDDKQLVLSKTFNQTNNTDWQCASNASSLYLPAMCNPIPSE</sequence>
<gene>
    <name evidence="4" type="ORF">JHT90_10765</name>
</gene>
<dbReference type="GO" id="GO:0007155">
    <property type="term" value="P:cell adhesion"/>
    <property type="evidence" value="ECO:0007669"/>
    <property type="project" value="InterPro"/>
</dbReference>
<keyword evidence="3" id="KW-1133">Transmembrane helix</keyword>
<reference evidence="4 5" key="1">
    <citation type="submission" date="2021-01" db="EMBL/GenBank/DDBJ databases">
        <title>Entomomonas sp. F2A isolated from a house cricket (Acheta domesticus).</title>
        <authorList>
            <person name="Spergser J."/>
            <person name="Busse H.-J."/>
        </authorList>
    </citation>
    <scope>NUCLEOTIDE SEQUENCE [LARGE SCALE GENOMIC DNA]</scope>
    <source>
        <strain evidence="4 5">F2A</strain>
    </source>
</reference>